<dbReference type="InterPro" id="IPR001509">
    <property type="entry name" value="Epimerase_deHydtase"/>
</dbReference>
<dbReference type="EMBL" id="DRUB01000114">
    <property type="protein sequence ID" value="HHR96357.1"/>
    <property type="molecule type" value="Genomic_DNA"/>
</dbReference>
<sequence>MNEYHLNKVIVTGGAGFIGSHIIDYMIKNKLVDEIIAIDNLSSGSLDNISMHINKKYFKFIKADLKNVDDQWSSQFRDIDMVIHMAANPEVRISVTNPHVHFNENLVATFNVLEACRKGNAKMLVFASSSTVYGDAKIIPTPEDYHPLEPISIYGAAKLAAEYLCISYSKLYGMKCLIVRYANIIGPRSGHGVIVDFINKLKQNPKELEILGDGTQRKSYLHVYDAVDATLFLALKVLPSVANYDIYNIGNSDWITVREIADIVVKEMGLDNVRYTFKPATIDGRGWLGDVKFMLLDISKLKSKGWTPSMNSYDAVRKTVRQLLNKES</sequence>
<dbReference type="AlphaFoldDB" id="A0A7C5YZS8"/>
<protein>
    <submittedName>
        <fullName evidence="3">NAD-dependent epimerase/dehydratase family protein</fullName>
    </submittedName>
</protein>
<dbReference type="Gene3D" id="3.90.25.10">
    <property type="entry name" value="UDP-galactose 4-epimerase, domain 1"/>
    <property type="match status" value="2"/>
</dbReference>
<dbReference type="CDD" id="cd05234">
    <property type="entry name" value="UDP_G4E_2_SDR_e"/>
    <property type="match status" value="1"/>
</dbReference>
<name>A0A7C5YZS8_9CREN</name>
<dbReference type="Gene3D" id="3.40.50.720">
    <property type="entry name" value="NAD(P)-binding Rossmann-like Domain"/>
    <property type="match status" value="1"/>
</dbReference>
<comment type="caution">
    <text evidence="3">The sequence shown here is derived from an EMBL/GenBank/DDBJ whole genome shotgun (WGS) entry which is preliminary data.</text>
</comment>
<reference evidence="3" key="1">
    <citation type="journal article" date="2020" name="mSystems">
        <title>Genome- and Community-Level Interaction Insights into Carbon Utilization and Element Cycling Functions of Hydrothermarchaeota in Hydrothermal Sediment.</title>
        <authorList>
            <person name="Zhou Z."/>
            <person name="Liu Y."/>
            <person name="Xu W."/>
            <person name="Pan J."/>
            <person name="Luo Z.H."/>
            <person name="Li M."/>
        </authorList>
    </citation>
    <scope>NUCLEOTIDE SEQUENCE [LARGE SCALE GENOMIC DNA]</scope>
    <source>
        <strain evidence="3">SpSt-1</strain>
    </source>
</reference>
<evidence type="ECO:0000259" key="2">
    <source>
        <dbReference type="Pfam" id="PF01370"/>
    </source>
</evidence>
<feature type="domain" description="NAD-dependent epimerase/dehydratase" evidence="2">
    <location>
        <begin position="9"/>
        <end position="250"/>
    </location>
</feature>
<proteinExistence type="inferred from homology"/>
<evidence type="ECO:0000313" key="3">
    <source>
        <dbReference type="EMBL" id="HHR96357.1"/>
    </source>
</evidence>
<gene>
    <name evidence="3" type="ORF">ENL47_06005</name>
</gene>
<organism evidence="3">
    <name type="scientific">Ignisphaera aggregans</name>
    <dbReference type="NCBI Taxonomy" id="334771"/>
    <lineage>
        <taxon>Archaea</taxon>
        <taxon>Thermoproteota</taxon>
        <taxon>Thermoprotei</taxon>
        <taxon>Desulfurococcales</taxon>
        <taxon>Desulfurococcaceae</taxon>
        <taxon>Ignisphaera</taxon>
    </lineage>
</organism>
<dbReference type="PANTHER" id="PTHR43000">
    <property type="entry name" value="DTDP-D-GLUCOSE 4,6-DEHYDRATASE-RELATED"/>
    <property type="match status" value="1"/>
</dbReference>
<accession>A0A7C5YZS8</accession>
<dbReference type="Pfam" id="PF01370">
    <property type="entry name" value="Epimerase"/>
    <property type="match status" value="1"/>
</dbReference>
<dbReference type="SUPFAM" id="SSF51735">
    <property type="entry name" value="NAD(P)-binding Rossmann-fold domains"/>
    <property type="match status" value="1"/>
</dbReference>
<evidence type="ECO:0000256" key="1">
    <source>
        <dbReference type="ARBA" id="ARBA00007637"/>
    </source>
</evidence>
<dbReference type="InterPro" id="IPR036291">
    <property type="entry name" value="NAD(P)-bd_dom_sf"/>
</dbReference>
<comment type="similarity">
    <text evidence="1">Belongs to the NAD(P)-dependent epimerase/dehydratase family.</text>
</comment>